<evidence type="ECO:0008006" key="4">
    <source>
        <dbReference type="Google" id="ProtNLM"/>
    </source>
</evidence>
<sequence length="146" mass="16179">MKKDCGIEPTMDHYGAMVDLLGRAGHPNEAWNFIQRMPIEPGITVFGAMLGACKIHKNVELGKKAANRLFELNPDEGGNHVLLANIYAAASVWDKVAKVRPIMEEKGLQKSPGCSLLELRNEVHSFYSGSSSHPQSRRIYAFLETL</sequence>
<dbReference type="EMBL" id="JANJYI010000009">
    <property type="protein sequence ID" value="KAK2634472.1"/>
    <property type="molecule type" value="Genomic_DNA"/>
</dbReference>
<dbReference type="FunFam" id="1.25.40.10:FF:000280">
    <property type="entry name" value="Pentatricopeptide repeat-containing protein"/>
    <property type="match status" value="1"/>
</dbReference>
<reference evidence="2" key="1">
    <citation type="journal article" date="2023" name="Plant J.">
        <title>Genome sequences and population genomics provide insights into the demographic history, inbreeding, and mutation load of two 'living fossil' tree species of Dipteronia.</title>
        <authorList>
            <person name="Feng Y."/>
            <person name="Comes H.P."/>
            <person name="Chen J."/>
            <person name="Zhu S."/>
            <person name="Lu R."/>
            <person name="Zhang X."/>
            <person name="Li P."/>
            <person name="Qiu J."/>
            <person name="Olsen K.M."/>
            <person name="Qiu Y."/>
        </authorList>
    </citation>
    <scope>NUCLEOTIDE SEQUENCE</scope>
    <source>
        <strain evidence="2">KIB01</strain>
    </source>
</reference>
<keyword evidence="3" id="KW-1185">Reference proteome</keyword>
<dbReference type="Pfam" id="PF20431">
    <property type="entry name" value="E_motif"/>
    <property type="match status" value="1"/>
</dbReference>
<organism evidence="2 3">
    <name type="scientific">Dipteronia dyeriana</name>
    <dbReference type="NCBI Taxonomy" id="168575"/>
    <lineage>
        <taxon>Eukaryota</taxon>
        <taxon>Viridiplantae</taxon>
        <taxon>Streptophyta</taxon>
        <taxon>Embryophyta</taxon>
        <taxon>Tracheophyta</taxon>
        <taxon>Spermatophyta</taxon>
        <taxon>Magnoliopsida</taxon>
        <taxon>eudicotyledons</taxon>
        <taxon>Gunneridae</taxon>
        <taxon>Pentapetalae</taxon>
        <taxon>rosids</taxon>
        <taxon>malvids</taxon>
        <taxon>Sapindales</taxon>
        <taxon>Sapindaceae</taxon>
        <taxon>Hippocastanoideae</taxon>
        <taxon>Acereae</taxon>
        <taxon>Dipteronia</taxon>
    </lineage>
</organism>
<dbReference type="InterPro" id="IPR011990">
    <property type="entry name" value="TPR-like_helical_dom_sf"/>
</dbReference>
<dbReference type="Gene3D" id="1.25.40.10">
    <property type="entry name" value="Tetratricopeptide repeat domain"/>
    <property type="match status" value="1"/>
</dbReference>
<dbReference type="PANTHER" id="PTHR47926:SF373">
    <property type="entry name" value="TETRATRICOPEPTIDE-LIKE HELICAL DOMAIN SUPERFAMILY, DYW DOMAIN-CONTAINING PROTEIN"/>
    <property type="match status" value="1"/>
</dbReference>
<evidence type="ECO:0000256" key="1">
    <source>
        <dbReference type="ARBA" id="ARBA00022737"/>
    </source>
</evidence>
<comment type="caution">
    <text evidence="2">The sequence shown here is derived from an EMBL/GenBank/DDBJ whole genome shotgun (WGS) entry which is preliminary data.</text>
</comment>
<evidence type="ECO:0000313" key="2">
    <source>
        <dbReference type="EMBL" id="KAK2634472.1"/>
    </source>
</evidence>
<name>A0AAD9WLB2_9ROSI</name>
<evidence type="ECO:0000313" key="3">
    <source>
        <dbReference type="Proteomes" id="UP001280121"/>
    </source>
</evidence>
<dbReference type="GO" id="GO:0003723">
    <property type="term" value="F:RNA binding"/>
    <property type="evidence" value="ECO:0007669"/>
    <property type="project" value="InterPro"/>
</dbReference>
<dbReference type="InterPro" id="IPR046960">
    <property type="entry name" value="PPR_At4g14850-like_plant"/>
</dbReference>
<dbReference type="Proteomes" id="UP001280121">
    <property type="component" value="Unassembled WGS sequence"/>
</dbReference>
<dbReference type="PANTHER" id="PTHR47926">
    <property type="entry name" value="PENTATRICOPEPTIDE REPEAT-CONTAINING PROTEIN"/>
    <property type="match status" value="1"/>
</dbReference>
<keyword evidence="1" id="KW-0677">Repeat</keyword>
<proteinExistence type="predicted"/>
<protein>
    <recommendedName>
        <fullName evidence="4">Pentatricopeptide repeat-containing protein</fullName>
    </recommendedName>
</protein>
<accession>A0AAD9WLB2</accession>
<dbReference type="AlphaFoldDB" id="A0AAD9WLB2"/>
<dbReference type="InterPro" id="IPR046848">
    <property type="entry name" value="E_motif"/>
</dbReference>
<dbReference type="GO" id="GO:0009451">
    <property type="term" value="P:RNA modification"/>
    <property type="evidence" value="ECO:0007669"/>
    <property type="project" value="InterPro"/>
</dbReference>
<gene>
    <name evidence="2" type="ORF">Ddye_029264</name>
</gene>